<protein>
    <submittedName>
        <fullName evidence="2">Uncharacterized protein</fullName>
    </submittedName>
</protein>
<gene>
    <name evidence="2" type="ORF">Q8F55_003337</name>
</gene>
<feature type="chain" id="PRO_5045635812" evidence="1">
    <location>
        <begin position="35"/>
        <end position="79"/>
    </location>
</feature>
<evidence type="ECO:0000313" key="2">
    <source>
        <dbReference type="EMBL" id="KAL1409355.1"/>
    </source>
</evidence>
<keyword evidence="1" id="KW-0732">Signal</keyword>
<dbReference type="GeneID" id="95984380"/>
<organism evidence="2 3">
    <name type="scientific">Vanrija albida</name>
    <dbReference type="NCBI Taxonomy" id="181172"/>
    <lineage>
        <taxon>Eukaryota</taxon>
        <taxon>Fungi</taxon>
        <taxon>Dikarya</taxon>
        <taxon>Basidiomycota</taxon>
        <taxon>Agaricomycotina</taxon>
        <taxon>Tremellomycetes</taxon>
        <taxon>Trichosporonales</taxon>
        <taxon>Trichosporonaceae</taxon>
        <taxon>Vanrija</taxon>
    </lineage>
</organism>
<feature type="signal peptide" evidence="1">
    <location>
        <begin position="1"/>
        <end position="34"/>
    </location>
</feature>
<accession>A0ABR3Q3Z0</accession>
<comment type="caution">
    <text evidence="2">The sequence shown here is derived from an EMBL/GenBank/DDBJ whole genome shotgun (WGS) entry which is preliminary data.</text>
</comment>
<proteinExistence type="predicted"/>
<reference evidence="2 3" key="1">
    <citation type="submission" date="2023-08" db="EMBL/GenBank/DDBJ databases">
        <title>Annotated Genome Sequence of Vanrija albida AlHP1.</title>
        <authorList>
            <person name="Herzog R."/>
        </authorList>
    </citation>
    <scope>NUCLEOTIDE SEQUENCE [LARGE SCALE GENOMIC DNA]</scope>
    <source>
        <strain evidence="2 3">AlHP1</strain>
    </source>
</reference>
<name>A0ABR3Q3Z0_9TREE</name>
<evidence type="ECO:0000313" key="3">
    <source>
        <dbReference type="Proteomes" id="UP001565368"/>
    </source>
</evidence>
<dbReference type="Proteomes" id="UP001565368">
    <property type="component" value="Unassembled WGS sequence"/>
</dbReference>
<dbReference type="RefSeq" id="XP_069209299.1">
    <property type="nucleotide sequence ID" value="XM_069351881.1"/>
</dbReference>
<dbReference type="EMBL" id="JBBXJM010000003">
    <property type="protein sequence ID" value="KAL1409355.1"/>
    <property type="molecule type" value="Genomic_DNA"/>
</dbReference>
<evidence type="ECO:0000256" key="1">
    <source>
        <dbReference type="SAM" id="SignalP"/>
    </source>
</evidence>
<sequence length="79" mass="8322">MPRTVPTALPRSRVGATLGLLAMTALWIPPAAEAVYADGKPGWKALLAPRAERNTHEVTRPFGKGTTTVTTEQLAAIGV</sequence>
<keyword evidence="3" id="KW-1185">Reference proteome</keyword>